<dbReference type="GO" id="GO:0003723">
    <property type="term" value="F:RNA binding"/>
    <property type="evidence" value="ECO:0007669"/>
    <property type="project" value="InterPro"/>
</dbReference>
<accession>A0A444UDS1</accession>
<dbReference type="EMBL" id="SCEB01214767">
    <property type="protein sequence ID" value="RXM33322.1"/>
    <property type="molecule type" value="Genomic_DNA"/>
</dbReference>
<organism evidence="3 4">
    <name type="scientific">Acipenser ruthenus</name>
    <name type="common">Sterlet sturgeon</name>
    <dbReference type="NCBI Taxonomy" id="7906"/>
    <lineage>
        <taxon>Eukaryota</taxon>
        <taxon>Metazoa</taxon>
        <taxon>Chordata</taxon>
        <taxon>Craniata</taxon>
        <taxon>Vertebrata</taxon>
        <taxon>Euteleostomi</taxon>
        <taxon>Actinopterygii</taxon>
        <taxon>Chondrostei</taxon>
        <taxon>Acipenseriformes</taxon>
        <taxon>Acipenseridae</taxon>
        <taxon>Acipenser</taxon>
    </lineage>
</organism>
<proteinExistence type="inferred from homology"/>
<evidence type="ECO:0000313" key="3">
    <source>
        <dbReference type="EMBL" id="RXM33322.1"/>
    </source>
</evidence>
<protein>
    <submittedName>
        <fullName evidence="3">Ribonuclease T2</fullName>
    </submittedName>
</protein>
<name>A0A444UDS1_ACIRT</name>
<reference evidence="3 4" key="1">
    <citation type="submission" date="2019-01" db="EMBL/GenBank/DDBJ databases">
        <title>Draft Genome and Complete Hox-Cluster Characterization of the Sterlet Sturgeon (Acipenser ruthenus).</title>
        <authorList>
            <person name="Wei Q."/>
        </authorList>
    </citation>
    <scope>NUCLEOTIDE SEQUENCE [LARGE SCALE GENOMIC DNA]</scope>
    <source>
        <strain evidence="3">WHYD16114868_AA</strain>
        <tissue evidence="3">Blood</tissue>
    </source>
</reference>
<keyword evidence="4" id="KW-1185">Reference proteome</keyword>
<gene>
    <name evidence="3" type="ORF">EOD39_5550</name>
</gene>
<dbReference type="GO" id="GO:0033897">
    <property type="term" value="F:ribonuclease T2 activity"/>
    <property type="evidence" value="ECO:0007669"/>
    <property type="project" value="InterPro"/>
</dbReference>
<dbReference type="AlphaFoldDB" id="A0A444UDS1"/>
<sequence>MRHFSSGDTIWHNTWNGSFASIAPMKHEWEKHGTCAAVAESLNSENKYFAKALDLYKNLGLDSILKKFNIVPSSKYYRLDDIRNSIGSFYKVKPKIQCVSPSQLDDIRNSIGSFYKVKPKIQCVSPSQGEEVQTLGQIEICFDKEYQLIDCVEYEEELFNSTDDFAFESAVPSDFSVCDESMPMTPPGVSKTKQMKTDNNLSICHFELNSRPLVFFCWCYCAVSHRRQRSVLSLAVWVTFSWAARDTFSLVAVVTLSQKAVVERSSLAGAAVRGCLSQAVALGTLAMLVSLSLGLALAA</sequence>
<evidence type="ECO:0000313" key="4">
    <source>
        <dbReference type="Proteomes" id="UP000289886"/>
    </source>
</evidence>
<dbReference type="GO" id="GO:0005576">
    <property type="term" value="C:extracellular region"/>
    <property type="evidence" value="ECO:0007669"/>
    <property type="project" value="TreeGrafter"/>
</dbReference>
<dbReference type="Pfam" id="PF00445">
    <property type="entry name" value="Ribonuclease_T2"/>
    <property type="match status" value="1"/>
</dbReference>
<dbReference type="InterPro" id="IPR001568">
    <property type="entry name" value="RNase_T2-like"/>
</dbReference>
<dbReference type="Proteomes" id="UP000289886">
    <property type="component" value="Unassembled WGS sequence"/>
</dbReference>
<dbReference type="PANTHER" id="PTHR11240">
    <property type="entry name" value="RIBONUCLEASE T2"/>
    <property type="match status" value="1"/>
</dbReference>
<dbReference type="Gene3D" id="3.90.730.10">
    <property type="entry name" value="Ribonuclease T2-like"/>
    <property type="match status" value="2"/>
</dbReference>
<dbReference type="InterPro" id="IPR036430">
    <property type="entry name" value="RNase_T2-like_sf"/>
</dbReference>
<dbReference type="PANTHER" id="PTHR11240:SF22">
    <property type="entry name" value="RIBONUCLEASE T2"/>
    <property type="match status" value="1"/>
</dbReference>
<comment type="caution">
    <text evidence="3">The sequence shown here is derived from an EMBL/GenBank/DDBJ whole genome shotgun (WGS) entry which is preliminary data.</text>
</comment>
<comment type="similarity">
    <text evidence="1 2">Belongs to the RNase T2 family.</text>
</comment>
<evidence type="ECO:0000256" key="1">
    <source>
        <dbReference type="ARBA" id="ARBA00007469"/>
    </source>
</evidence>
<dbReference type="GO" id="GO:0006401">
    <property type="term" value="P:RNA catabolic process"/>
    <property type="evidence" value="ECO:0007669"/>
    <property type="project" value="TreeGrafter"/>
</dbReference>
<evidence type="ECO:0000256" key="2">
    <source>
        <dbReference type="RuleBase" id="RU004328"/>
    </source>
</evidence>
<dbReference type="SUPFAM" id="SSF55895">
    <property type="entry name" value="Ribonuclease Rh-like"/>
    <property type="match status" value="1"/>
</dbReference>